<comment type="caution">
    <text evidence="1">The sequence shown here is derived from an EMBL/GenBank/DDBJ whole genome shotgun (WGS) entry which is preliminary data.</text>
</comment>
<evidence type="ECO:0000313" key="1">
    <source>
        <dbReference type="EMBL" id="KKQ86516.1"/>
    </source>
</evidence>
<evidence type="ECO:0000313" key="2">
    <source>
        <dbReference type="Proteomes" id="UP000033934"/>
    </source>
</evidence>
<dbReference type="EMBL" id="LBVO01000069">
    <property type="protein sequence ID" value="KKQ86516.1"/>
    <property type="molecule type" value="Genomic_DNA"/>
</dbReference>
<gene>
    <name evidence="1" type="ORF">UT11_C0069G0004</name>
</gene>
<reference evidence="1 2" key="1">
    <citation type="journal article" date="2015" name="Nature">
        <title>rRNA introns, odd ribosomes, and small enigmatic genomes across a large radiation of phyla.</title>
        <authorList>
            <person name="Brown C.T."/>
            <person name="Hug L.A."/>
            <person name="Thomas B.C."/>
            <person name="Sharon I."/>
            <person name="Castelle C.J."/>
            <person name="Singh A."/>
            <person name="Wilkins M.J."/>
            <person name="Williams K.H."/>
            <person name="Banfield J.F."/>
        </authorList>
    </citation>
    <scope>NUCLEOTIDE SEQUENCE [LARGE SCALE GENOMIC DNA]</scope>
</reference>
<accession>A0A0G0PB39</accession>
<proteinExistence type="predicted"/>
<sequence>MLTEDILIKKVLLLESLVEQIQAELTQRAYIYAEEQQNRTTFKEMKKVSEDFAYNSL</sequence>
<name>A0A0G0PB39_9BACT</name>
<organism evidence="1 2">
    <name type="scientific">Berkelbacteria bacterium GW2011_GWA2_38_9</name>
    <dbReference type="NCBI Taxonomy" id="1618334"/>
    <lineage>
        <taxon>Bacteria</taxon>
        <taxon>Candidatus Berkelbacteria</taxon>
    </lineage>
</organism>
<dbReference type="AlphaFoldDB" id="A0A0G0PB39"/>
<protein>
    <submittedName>
        <fullName evidence="1">Uncharacterized protein</fullName>
    </submittedName>
</protein>
<dbReference type="Proteomes" id="UP000033934">
    <property type="component" value="Unassembled WGS sequence"/>
</dbReference>